<feature type="transmembrane region" description="Helical" evidence="24">
    <location>
        <begin position="199"/>
        <end position="219"/>
    </location>
</feature>
<evidence type="ECO:0000313" key="25">
    <source>
        <dbReference type="EMBL" id="HIQ78543.1"/>
    </source>
</evidence>
<dbReference type="Pfam" id="PF01148">
    <property type="entry name" value="CTP_transf_1"/>
    <property type="match status" value="1"/>
</dbReference>
<comment type="similarity">
    <text evidence="5">Belongs to the CDS family.</text>
</comment>
<keyword evidence="17" id="KW-1208">Phospholipid metabolism</keyword>
<evidence type="ECO:0000256" key="19">
    <source>
        <dbReference type="ARBA" id="ARBA00031825"/>
    </source>
</evidence>
<keyword evidence="8" id="KW-1003">Cell membrane</keyword>
<evidence type="ECO:0000256" key="6">
    <source>
        <dbReference type="ARBA" id="ARBA00012487"/>
    </source>
</evidence>
<feature type="transmembrane region" description="Helical" evidence="24">
    <location>
        <begin position="250"/>
        <end position="268"/>
    </location>
</feature>
<evidence type="ECO:0000313" key="26">
    <source>
        <dbReference type="Proteomes" id="UP000824262"/>
    </source>
</evidence>
<keyword evidence="15 24" id="KW-0472">Membrane</keyword>
<dbReference type="EMBL" id="DVGA01000048">
    <property type="protein sequence ID" value="HIQ78543.1"/>
    <property type="molecule type" value="Genomic_DNA"/>
</dbReference>
<keyword evidence="14" id="KW-0443">Lipid metabolism</keyword>
<evidence type="ECO:0000256" key="11">
    <source>
        <dbReference type="ARBA" id="ARBA00022692"/>
    </source>
</evidence>
<comment type="pathway">
    <text evidence="3">Phospholipid metabolism; CDP-diacylglycerol biosynthesis; CDP-diacylglycerol from sn-glycerol 3-phosphate: step 3/3.</text>
</comment>
<feature type="transmembrane region" description="Helical" evidence="24">
    <location>
        <begin position="81"/>
        <end position="99"/>
    </location>
</feature>
<keyword evidence="16" id="KW-0594">Phospholipid biosynthesis</keyword>
<evidence type="ECO:0000256" key="7">
    <source>
        <dbReference type="ARBA" id="ARBA00019373"/>
    </source>
</evidence>
<reference evidence="25" key="1">
    <citation type="submission" date="2020-10" db="EMBL/GenBank/DDBJ databases">
        <authorList>
            <person name="Gilroy R."/>
        </authorList>
    </citation>
    <scope>NUCLEOTIDE SEQUENCE</scope>
    <source>
        <strain evidence="25">ChiBcolR7-354</strain>
    </source>
</reference>
<comment type="pathway">
    <text evidence="4">Lipid metabolism.</text>
</comment>
<evidence type="ECO:0000256" key="8">
    <source>
        <dbReference type="ARBA" id="ARBA00022475"/>
    </source>
</evidence>
<evidence type="ECO:0000256" key="14">
    <source>
        <dbReference type="ARBA" id="ARBA00023098"/>
    </source>
</evidence>
<evidence type="ECO:0000256" key="13">
    <source>
        <dbReference type="ARBA" id="ARBA00022989"/>
    </source>
</evidence>
<evidence type="ECO:0000256" key="1">
    <source>
        <dbReference type="ARBA" id="ARBA00001698"/>
    </source>
</evidence>
<feature type="transmembrane region" description="Helical" evidence="24">
    <location>
        <begin position="51"/>
        <end position="69"/>
    </location>
</feature>
<keyword evidence="10" id="KW-0808">Transferase</keyword>
<evidence type="ECO:0000256" key="3">
    <source>
        <dbReference type="ARBA" id="ARBA00005119"/>
    </source>
</evidence>
<evidence type="ECO:0000256" key="17">
    <source>
        <dbReference type="ARBA" id="ARBA00023264"/>
    </source>
</evidence>
<dbReference type="AlphaFoldDB" id="A0A9D0ZDE6"/>
<dbReference type="PANTHER" id="PTHR46382">
    <property type="entry name" value="PHOSPHATIDATE CYTIDYLYLTRANSFERASE"/>
    <property type="match status" value="1"/>
</dbReference>
<keyword evidence="9" id="KW-0444">Lipid biosynthesis</keyword>
<evidence type="ECO:0000256" key="18">
    <source>
        <dbReference type="ARBA" id="ARBA00029893"/>
    </source>
</evidence>
<evidence type="ECO:0000256" key="5">
    <source>
        <dbReference type="ARBA" id="ARBA00010185"/>
    </source>
</evidence>
<evidence type="ECO:0000256" key="12">
    <source>
        <dbReference type="ARBA" id="ARBA00022695"/>
    </source>
</evidence>
<keyword evidence="13 24" id="KW-1133">Transmembrane helix</keyword>
<dbReference type="PANTHER" id="PTHR46382:SF1">
    <property type="entry name" value="PHOSPHATIDATE CYTIDYLYLTRANSFERASE"/>
    <property type="match status" value="1"/>
</dbReference>
<evidence type="ECO:0000256" key="2">
    <source>
        <dbReference type="ARBA" id="ARBA00004651"/>
    </source>
</evidence>
<dbReference type="GO" id="GO:0004605">
    <property type="term" value="F:phosphatidate cytidylyltransferase activity"/>
    <property type="evidence" value="ECO:0007669"/>
    <property type="project" value="UniProtKB-EC"/>
</dbReference>
<dbReference type="Proteomes" id="UP000824262">
    <property type="component" value="Unassembled WGS sequence"/>
</dbReference>
<comment type="caution">
    <text evidence="25">The sequence shown here is derived from an EMBL/GenBank/DDBJ whole genome shotgun (WGS) entry which is preliminary data.</text>
</comment>
<reference evidence="25" key="2">
    <citation type="journal article" date="2021" name="PeerJ">
        <title>Extensive microbial diversity within the chicken gut microbiome revealed by metagenomics and culture.</title>
        <authorList>
            <person name="Gilroy R."/>
            <person name="Ravi A."/>
            <person name="Getino M."/>
            <person name="Pursley I."/>
            <person name="Horton D.L."/>
            <person name="Alikhan N.F."/>
            <person name="Baker D."/>
            <person name="Gharbi K."/>
            <person name="Hall N."/>
            <person name="Watson M."/>
            <person name="Adriaenssens E.M."/>
            <person name="Foster-Nyarko E."/>
            <person name="Jarju S."/>
            <person name="Secka A."/>
            <person name="Antonio M."/>
            <person name="Oren A."/>
            <person name="Chaudhuri R.R."/>
            <person name="La Ragione R."/>
            <person name="Hildebrand F."/>
            <person name="Pallen M.J."/>
        </authorList>
    </citation>
    <scope>NUCLEOTIDE SEQUENCE</scope>
    <source>
        <strain evidence="25">ChiBcolR7-354</strain>
    </source>
</reference>
<protein>
    <recommendedName>
        <fullName evidence="7">Phosphatidate cytidylyltransferase</fullName>
        <ecNumber evidence="6">2.7.7.41</ecNumber>
    </recommendedName>
    <alternativeName>
        <fullName evidence="20">CDP-DAG synthase</fullName>
    </alternativeName>
    <alternativeName>
        <fullName evidence="22">CDP-DG synthase</fullName>
    </alternativeName>
    <alternativeName>
        <fullName evidence="18">CDP-diacylglycerol synthase</fullName>
    </alternativeName>
    <alternativeName>
        <fullName evidence="21">CDP-diglyceride pyrophosphorylase</fullName>
    </alternativeName>
    <alternativeName>
        <fullName evidence="23">CDP-diglyceride synthase</fullName>
    </alternativeName>
    <alternativeName>
        <fullName evidence="19">CTP:phosphatidate cytidylyltransferase</fullName>
    </alternativeName>
</protein>
<evidence type="ECO:0000256" key="16">
    <source>
        <dbReference type="ARBA" id="ARBA00023209"/>
    </source>
</evidence>
<evidence type="ECO:0000256" key="21">
    <source>
        <dbReference type="ARBA" id="ARBA00032396"/>
    </source>
</evidence>
<dbReference type="EC" id="2.7.7.41" evidence="6"/>
<comment type="subcellular location">
    <subcellularLocation>
        <location evidence="2">Cell membrane</location>
        <topology evidence="2">Multi-pass membrane protein</topology>
    </subcellularLocation>
</comment>
<evidence type="ECO:0000256" key="10">
    <source>
        <dbReference type="ARBA" id="ARBA00022679"/>
    </source>
</evidence>
<keyword evidence="12 25" id="KW-0548">Nucleotidyltransferase</keyword>
<feature type="transmembrane region" description="Helical" evidence="24">
    <location>
        <begin position="135"/>
        <end position="154"/>
    </location>
</feature>
<evidence type="ECO:0000256" key="24">
    <source>
        <dbReference type="SAM" id="Phobius"/>
    </source>
</evidence>
<evidence type="ECO:0000256" key="9">
    <source>
        <dbReference type="ARBA" id="ARBA00022516"/>
    </source>
</evidence>
<accession>A0A9D0ZDE6</accession>
<feature type="transmembrane region" description="Helical" evidence="24">
    <location>
        <begin position="105"/>
        <end position="128"/>
    </location>
</feature>
<evidence type="ECO:0000256" key="4">
    <source>
        <dbReference type="ARBA" id="ARBA00005189"/>
    </source>
</evidence>
<evidence type="ECO:0000256" key="22">
    <source>
        <dbReference type="ARBA" id="ARBA00032743"/>
    </source>
</evidence>
<evidence type="ECO:0000256" key="20">
    <source>
        <dbReference type="ARBA" id="ARBA00032253"/>
    </source>
</evidence>
<comment type="catalytic activity">
    <reaction evidence="1">
        <text>a 1,2-diacyl-sn-glycero-3-phosphate + CTP + H(+) = a CDP-1,2-diacyl-sn-glycerol + diphosphate</text>
        <dbReference type="Rhea" id="RHEA:16229"/>
        <dbReference type="ChEBI" id="CHEBI:15378"/>
        <dbReference type="ChEBI" id="CHEBI:33019"/>
        <dbReference type="ChEBI" id="CHEBI:37563"/>
        <dbReference type="ChEBI" id="CHEBI:58332"/>
        <dbReference type="ChEBI" id="CHEBI:58608"/>
        <dbReference type="EC" id="2.7.7.41"/>
    </reaction>
</comment>
<keyword evidence="11 24" id="KW-0812">Transmembrane</keyword>
<feature type="transmembrane region" description="Helical" evidence="24">
    <location>
        <begin position="174"/>
        <end position="192"/>
    </location>
</feature>
<dbReference type="GO" id="GO:0005886">
    <property type="term" value="C:plasma membrane"/>
    <property type="evidence" value="ECO:0007669"/>
    <property type="project" value="UniProtKB-SubCell"/>
</dbReference>
<gene>
    <name evidence="25" type="ORF">IAB77_04725</name>
</gene>
<sequence>MKQRLLVAAIGVPLLLAVLLLAPAWATALLAAALAAVGCYELMRAAGGTEWKMLCFMPVFAFVNTLAFADTWDTGEFDGALIFVSVVLVFTAAVITHGRERSVSFATAMAAVFSGVLLPAAFACLALLREASAALALTPFIGAFMSDTGAFFAGRAFGKHKLAPAVSPHKTVEGSIGGFAGSVIGMLVFHFAARAAVRLDIGVFAAVLLGLAGSLLGQIGDLSFSVIKREFGIKDYGHLFLEHGGVLDRFDSVLFVAPAYYLILTLLFN</sequence>
<dbReference type="GO" id="GO:0016024">
    <property type="term" value="P:CDP-diacylglycerol biosynthetic process"/>
    <property type="evidence" value="ECO:0007669"/>
    <property type="project" value="TreeGrafter"/>
</dbReference>
<organism evidence="25 26">
    <name type="scientific">Candidatus Scatomorpha intestinavium</name>
    <dbReference type="NCBI Taxonomy" id="2840922"/>
    <lineage>
        <taxon>Bacteria</taxon>
        <taxon>Bacillati</taxon>
        <taxon>Bacillota</taxon>
        <taxon>Clostridia</taxon>
        <taxon>Eubacteriales</taxon>
        <taxon>Candidatus Scatomorpha</taxon>
    </lineage>
</organism>
<name>A0A9D0ZDE6_9FIRM</name>
<proteinExistence type="inferred from homology"/>
<evidence type="ECO:0000256" key="23">
    <source>
        <dbReference type="ARBA" id="ARBA00033406"/>
    </source>
</evidence>
<evidence type="ECO:0000256" key="15">
    <source>
        <dbReference type="ARBA" id="ARBA00023136"/>
    </source>
</evidence>